<dbReference type="GO" id="GO:0008168">
    <property type="term" value="F:methyltransferase activity"/>
    <property type="evidence" value="ECO:0007669"/>
    <property type="project" value="UniProtKB-KW"/>
</dbReference>
<keyword evidence="1 4" id="KW-0489">Methyltransferase</keyword>
<evidence type="ECO:0000256" key="3">
    <source>
        <dbReference type="ARBA" id="ARBA00022747"/>
    </source>
</evidence>
<evidence type="ECO:0000313" key="4">
    <source>
        <dbReference type="EMBL" id="WGX75480.1"/>
    </source>
</evidence>
<keyword evidence="5" id="KW-1185">Reference proteome</keyword>
<dbReference type="SUPFAM" id="SSF53335">
    <property type="entry name" value="S-adenosyl-L-methionine-dependent methyltransferases"/>
    <property type="match status" value="1"/>
</dbReference>
<dbReference type="EMBL" id="CP124685">
    <property type="protein sequence ID" value="WGX75480.1"/>
    <property type="molecule type" value="Genomic_DNA"/>
</dbReference>
<name>A0ABY8R214_PARBF</name>
<dbReference type="InterPro" id="IPR001525">
    <property type="entry name" value="C5_MeTfrase"/>
</dbReference>
<keyword evidence="2" id="KW-0808">Transferase</keyword>
<dbReference type="Proteomes" id="UP001239169">
    <property type="component" value="Chromosome"/>
</dbReference>
<dbReference type="Pfam" id="PF00145">
    <property type="entry name" value="DNA_methylase"/>
    <property type="match status" value="1"/>
</dbReference>
<sequence length="57" mass="6347">MTNEESKNIKFIDLFAGIGGFRLGFEKVGFKCVFSADIDKHACEVYEANFGTILIVI</sequence>
<reference evidence="4 5" key="1">
    <citation type="submission" date="2023-04" db="EMBL/GenBank/DDBJ databases">
        <title>Bacteria Genome Submission.</title>
        <authorList>
            <person name="Isaac P."/>
        </authorList>
    </citation>
    <scope>NUCLEOTIDE SEQUENCE [LARGE SCALE GENOMIC DNA]</scope>
    <source>
        <strain evidence="4 5">SampleS7P1</strain>
    </source>
</reference>
<evidence type="ECO:0000313" key="5">
    <source>
        <dbReference type="Proteomes" id="UP001239169"/>
    </source>
</evidence>
<dbReference type="GO" id="GO:0032259">
    <property type="term" value="P:methylation"/>
    <property type="evidence" value="ECO:0007669"/>
    <property type="project" value="UniProtKB-KW"/>
</dbReference>
<proteinExistence type="predicted"/>
<keyword evidence="3" id="KW-0680">Restriction system</keyword>
<organism evidence="4 5">
    <name type="scientific">Paraclostridium bifermentans</name>
    <name type="common">Clostridium bifermentans</name>
    <dbReference type="NCBI Taxonomy" id="1490"/>
    <lineage>
        <taxon>Bacteria</taxon>
        <taxon>Bacillati</taxon>
        <taxon>Bacillota</taxon>
        <taxon>Clostridia</taxon>
        <taxon>Peptostreptococcales</taxon>
        <taxon>Peptostreptococcaceae</taxon>
        <taxon>Paraclostridium</taxon>
    </lineage>
</organism>
<dbReference type="InterPro" id="IPR029063">
    <property type="entry name" value="SAM-dependent_MTases_sf"/>
</dbReference>
<evidence type="ECO:0000256" key="1">
    <source>
        <dbReference type="ARBA" id="ARBA00022603"/>
    </source>
</evidence>
<protein>
    <submittedName>
        <fullName evidence="4">DNA cytosine methyltransferase</fullName>
    </submittedName>
</protein>
<gene>
    <name evidence="4" type="ORF">QJS64_16075</name>
</gene>
<dbReference type="Gene3D" id="3.40.50.150">
    <property type="entry name" value="Vaccinia Virus protein VP39"/>
    <property type="match status" value="1"/>
</dbReference>
<evidence type="ECO:0000256" key="2">
    <source>
        <dbReference type="ARBA" id="ARBA00022679"/>
    </source>
</evidence>
<accession>A0ABY8R214</accession>